<proteinExistence type="predicted"/>
<protein>
    <recommendedName>
        <fullName evidence="1">GmrSD restriction endonucleases N-terminal domain-containing protein</fullName>
    </recommendedName>
</protein>
<comment type="caution">
    <text evidence="2">The sequence shown here is derived from an EMBL/GenBank/DDBJ whole genome shotgun (WGS) entry which is preliminary data.</text>
</comment>
<dbReference type="Pfam" id="PF03235">
    <property type="entry name" value="GmrSD_N"/>
    <property type="match status" value="1"/>
</dbReference>
<evidence type="ECO:0000313" key="2">
    <source>
        <dbReference type="EMBL" id="PKU92505.1"/>
    </source>
</evidence>
<dbReference type="EMBL" id="PCGZ01000001">
    <property type="protein sequence ID" value="PKU92505.1"/>
    <property type="molecule type" value="Genomic_DNA"/>
</dbReference>
<accession>A0A2N3QLD7</accession>
<dbReference type="AlphaFoldDB" id="A0A2N3QLD7"/>
<dbReference type="Proteomes" id="UP000233730">
    <property type="component" value="Unassembled WGS sequence"/>
</dbReference>
<sequence>MTENRYEQPITIHEAVENIHKRQYLLPGIQRHFTWDTERIERLFDSIMRDYPINTLMLWHITDPELKRNYQFYDFIRNFEENRSGGTRNEICSTTGQDDFDAVIDGQQRLTSLYIGLMGSYTAHKKNKSWSKSGNFIKRKLYLNLMKAADSNEDNLIYEFKFREPSDADEKLNDGDFWFPVGNIMAMAKPGEDNDKDDYADDHQLPKAARKMLARLYRVIREEHSIVCYRQNDQEPDKVLDIFTRTNSGGVPLSKSDLIMAIATSSWPELREKVETLTKDVWNDTGFSISNDFILKSFLVIYSPGSIRFKMKNFDQPQIKNLQEHWAELAEVTVHTFSFLKNQNFSNDSFRAKNAAIPLMYYFQETGLYQTCAKTTFSTKEPTAGITTDIIHWLTISFLKNIFSGQTDKLLRDLHDIIKQYGTNRHFPFSEIIREFRTTNKNYTVDDDFLDQILDYRYQRPGTEYVLRLLQGAINPELNYEQDHLHPKSVFGNKKELEATFTNNEDLKFAEDEANWNSIANLQLLEKISNIDKSNTPLAQWASNPSVSANLYIPEGTSLELKDFRAFIEARRSAIRRMIKEAVTQ</sequence>
<dbReference type="PANTHER" id="PTHR37292:SF2">
    <property type="entry name" value="DUF262 DOMAIN-CONTAINING PROTEIN"/>
    <property type="match status" value="1"/>
</dbReference>
<reference evidence="2 3" key="1">
    <citation type="submission" date="2017-10" db="EMBL/GenBank/DDBJ databases">
        <title>Bifidobacterium genomics.</title>
        <authorList>
            <person name="Lugli G.A."/>
            <person name="Milani C."/>
            <person name="Mancabelli L."/>
        </authorList>
    </citation>
    <scope>NUCLEOTIDE SEQUENCE [LARGE SCALE GENOMIC DNA]</scope>
    <source>
        <strain evidence="2 3">1524B</strain>
    </source>
</reference>
<dbReference type="PANTHER" id="PTHR37292">
    <property type="entry name" value="VNG6097C"/>
    <property type="match status" value="1"/>
</dbReference>
<organism evidence="2 3">
    <name type="scientific">Bifidobacterium pseudolongum subsp. globosum</name>
    <dbReference type="NCBI Taxonomy" id="1690"/>
    <lineage>
        <taxon>Bacteria</taxon>
        <taxon>Bacillati</taxon>
        <taxon>Actinomycetota</taxon>
        <taxon>Actinomycetes</taxon>
        <taxon>Bifidobacteriales</taxon>
        <taxon>Bifidobacteriaceae</taxon>
        <taxon>Bifidobacterium</taxon>
    </lineage>
</organism>
<feature type="domain" description="GmrSD restriction endonucleases N-terminal" evidence="1">
    <location>
        <begin position="13"/>
        <end position="262"/>
    </location>
</feature>
<evidence type="ECO:0000313" key="3">
    <source>
        <dbReference type="Proteomes" id="UP000233730"/>
    </source>
</evidence>
<evidence type="ECO:0000259" key="1">
    <source>
        <dbReference type="Pfam" id="PF03235"/>
    </source>
</evidence>
<name>A0A2N3QLD7_9BIFI</name>
<gene>
    <name evidence="2" type="ORF">CQR46_0081</name>
</gene>
<dbReference type="InterPro" id="IPR004919">
    <property type="entry name" value="GmrSD_N"/>
</dbReference>
<dbReference type="RefSeq" id="WP_101429250.1">
    <property type="nucleotide sequence ID" value="NZ_PCGZ01000001.1"/>
</dbReference>